<dbReference type="GO" id="GO:0003729">
    <property type="term" value="F:mRNA binding"/>
    <property type="evidence" value="ECO:0007669"/>
    <property type="project" value="TreeGrafter"/>
</dbReference>
<dbReference type="Proteomes" id="UP000039865">
    <property type="component" value="Unassembled WGS sequence"/>
</dbReference>
<name>A0A078A8Q1_STYLE</name>
<dbReference type="GO" id="GO:0043634">
    <property type="term" value="P:polyadenylation-dependent ncRNA catabolic process"/>
    <property type="evidence" value="ECO:0007669"/>
    <property type="project" value="TreeGrafter"/>
</dbReference>
<evidence type="ECO:0000313" key="3">
    <source>
        <dbReference type="Proteomes" id="UP000039865"/>
    </source>
</evidence>
<dbReference type="PANTHER" id="PTHR23092">
    <property type="entry name" value="POLY(A) RNA POLYMERASE"/>
    <property type="match status" value="1"/>
</dbReference>
<proteinExistence type="predicted"/>
<keyword evidence="3" id="KW-1185">Reference proteome</keyword>
<dbReference type="InterPro" id="IPR054708">
    <property type="entry name" value="MTPAP-like_central"/>
</dbReference>
<organism evidence="2 3">
    <name type="scientific">Stylonychia lemnae</name>
    <name type="common">Ciliate</name>
    <dbReference type="NCBI Taxonomy" id="5949"/>
    <lineage>
        <taxon>Eukaryota</taxon>
        <taxon>Sar</taxon>
        <taxon>Alveolata</taxon>
        <taxon>Ciliophora</taxon>
        <taxon>Intramacronucleata</taxon>
        <taxon>Spirotrichea</taxon>
        <taxon>Stichotrichia</taxon>
        <taxon>Sporadotrichida</taxon>
        <taxon>Oxytrichidae</taxon>
        <taxon>Stylonychinae</taxon>
        <taxon>Stylonychia</taxon>
    </lineage>
</organism>
<dbReference type="Gene3D" id="1.10.1410.10">
    <property type="match status" value="1"/>
</dbReference>
<accession>A0A078A8Q1</accession>
<dbReference type="GO" id="GO:0031499">
    <property type="term" value="C:TRAMP complex"/>
    <property type="evidence" value="ECO:0007669"/>
    <property type="project" value="TreeGrafter"/>
</dbReference>
<dbReference type="EMBL" id="CCKQ01005897">
    <property type="protein sequence ID" value="CDW77171.1"/>
    <property type="molecule type" value="Genomic_DNA"/>
</dbReference>
<dbReference type="SUPFAM" id="SSF81301">
    <property type="entry name" value="Nucleotidyltransferase"/>
    <property type="match status" value="1"/>
</dbReference>
<dbReference type="Gene3D" id="3.30.460.10">
    <property type="entry name" value="Beta Polymerase, domain 2"/>
    <property type="match status" value="1"/>
</dbReference>
<evidence type="ECO:0000313" key="2">
    <source>
        <dbReference type="EMBL" id="CDW77171.1"/>
    </source>
</evidence>
<dbReference type="Pfam" id="PF22600">
    <property type="entry name" value="MTPAP-like_central"/>
    <property type="match status" value="1"/>
</dbReference>
<dbReference type="AlphaFoldDB" id="A0A078A8Q1"/>
<dbReference type="CDD" id="cd05402">
    <property type="entry name" value="NT_PAP_TUTase"/>
    <property type="match status" value="1"/>
</dbReference>
<reference evidence="2 3" key="1">
    <citation type="submission" date="2014-06" db="EMBL/GenBank/DDBJ databases">
        <authorList>
            <person name="Swart Estienne"/>
        </authorList>
    </citation>
    <scope>NUCLEOTIDE SEQUENCE [LARGE SCALE GENOMIC DNA]</scope>
    <source>
        <strain evidence="2 3">130c</strain>
    </source>
</reference>
<protein>
    <submittedName>
        <fullName evidence="2">Poly rna polymerase</fullName>
    </submittedName>
</protein>
<dbReference type="GO" id="GO:0005730">
    <property type="term" value="C:nucleolus"/>
    <property type="evidence" value="ECO:0007669"/>
    <property type="project" value="TreeGrafter"/>
</dbReference>
<evidence type="ECO:0000259" key="1">
    <source>
        <dbReference type="Pfam" id="PF22600"/>
    </source>
</evidence>
<sequence>MSKREEKQARKSQEKDFRSDVLNTKKLILEDDFISFSSVDQSKFIERRADYEDFNADDIGDDLETKISQKYNRDQYPWLTSDTQKIRDVSIFLHNEILDFVSFISPSESDLEVRRQVVKCLKEVILSVLPTANVLVFGSCATGLNLPNSDIDLQVYQPEISEKTMITKISDAIVQHKMCRSIEVLKNAKVPIIKFRIKMLIFHQIESMGYTVFNLLKLYLRRGTKGETDKQILEVI</sequence>
<dbReference type="GO" id="GO:0031123">
    <property type="term" value="P:RNA 3'-end processing"/>
    <property type="evidence" value="ECO:0007669"/>
    <property type="project" value="TreeGrafter"/>
</dbReference>
<feature type="domain" description="Poly(A) RNA polymerase mitochondrial-like central palm" evidence="1">
    <location>
        <begin position="93"/>
        <end position="198"/>
    </location>
</feature>
<dbReference type="PANTHER" id="PTHR23092:SF15">
    <property type="entry name" value="INACTIVE NON-CANONICAL POLY(A) RNA POLYMERASE PROTEIN TRF4-2-RELATED"/>
    <property type="match status" value="1"/>
</dbReference>
<dbReference type="OrthoDB" id="273917at2759"/>
<gene>
    <name evidence="2" type="primary">Contig2450.g2635</name>
    <name evidence="2" type="ORF">STYLEM_6141</name>
</gene>
<dbReference type="InterPro" id="IPR045862">
    <property type="entry name" value="Trf4-like"/>
</dbReference>
<dbReference type="InterPro" id="IPR043519">
    <property type="entry name" value="NT_sf"/>
</dbReference>
<dbReference type="InParanoid" id="A0A078A8Q1"/>
<dbReference type="GO" id="GO:1990817">
    <property type="term" value="F:poly(A) RNA polymerase activity"/>
    <property type="evidence" value="ECO:0007669"/>
    <property type="project" value="InterPro"/>
</dbReference>